<dbReference type="InterPro" id="IPR006016">
    <property type="entry name" value="UspA"/>
</dbReference>
<dbReference type="SMART" id="SM00220">
    <property type="entry name" value="S_TKc"/>
    <property type="match status" value="1"/>
</dbReference>
<dbReference type="RefSeq" id="WP_089515391.1">
    <property type="nucleotide sequence ID" value="NZ_NJGG01000001.1"/>
</dbReference>
<evidence type="ECO:0000313" key="7">
    <source>
        <dbReference type="Proteomes" id="UP000215188"/>
    </source>
</evidence>
<keyword evidence="4" id="KW-0067">ATP-binding</keyword>
<dbReference type="InterPro" id="IPR014729">
    <property type="entry name" value="Rossmann-like_a/b/a_fold"/>
</dbReference>
<dbReference type="AlphaFoldDB" id="A0A229FWK1"/>
<evidence type="ECO:0000256" key="4">
    <source>
        <dbReference type="ARBA" id="ARBA00022840"/>
    </source>
</evidence>
<dbReference type="CDD" id="cd00293">
    <property type="entry name" value="USP-like"/>
    <property type="match status" value="1"/>
</dbReference>
<dbReference type="CDD" id="cd14014">
    <property type="entry name" value="STKc_PknB_like"/>
    <property type="match status" value="1"/>
</dbReference>
<comment type="caution">
    <text evidence="6">The sequence shown here is derived from an EMBL/GenBank/DDBJ whole genome shotgun (WGS) entry which is preliminary data.</text>
</comment>
<dbReference type="SUPFAM" id="SSF52402">
    <property type="entry name" value="Adenine nucleotide alpha hydrolases-like"/>
    <property type="match status" value="1"/>
</dbReference>
<evidence type="ECO:0000313" key="6">
    <source>
        <dbReference type="EMBL" id="OXL16365.1"/>
    </source>
</evidence>
<keyword evidence="2" id="KW-0547">Nucleotide-binding</keyword>
<keyword evidence="1" id="KW-0808">Transferase</keyword>
<dbReference type="Pfam" id="PF00582">
    <property type="entry name" value="Usp"/>
    <property type="match status" value="1"/>
</dbReference>
<keyword evidence="3 6" id="KW-0418">Kinase</keyword>
<proteinExistence type="predicted"/>
<dbReference type="EMBL" id="NJGG01000001">
    <property type="protein sequence ID" value="OXL16365.1"/>
    <property type="molecule type" value="Genomic_DNA"/>
</dbReference>
<accession>A0A229FWK1</accession>
<dbReference type="Pfam" id="PF00069">
    <property type="entry name" value="Pkinase"/>
    <property type="match status" value="1"/>
</dbReference>
<evidence type="ECO:0000256" key="3">
    <source>
        <dbReference type="ARBA" id="ARBA00022777"/>
    </source>
</evidence>
<dbReference type="Gene3D" id="3.40.50.620">
    <property type="entry name" value="HUPs"/>
    <property type="match status" value="1"/>
</dbReference>
<dbReference type="Gene3D" id="3.30.200.20">
    <property type="entry name" value="Phosphorylase Kinase, domain 1"/>
    <property type="match status" value="1"/>
</dbReference>
<dbReference type="GO" id="GO:0005524">
    <property type="term" value="F:ATP binding"/>
    <property type="evidence" value="ECO:0007669"/>
    <property type="project" value="UniProtKB-KW"/>
</dbReference>
<evidence type="ECO:0000259" key="5">
    <source>
        <dbReference type="PROSITE" id="PS50011"/>
    </source>
</evidence>
<dbReference type="InterPro" id="IPR000719">
    <property type="entry name" value="Prot_kinase_dom"/>
</dbReference>
<evidence type="ECO:0000256" key="1">
    <source>
        <dbReference type="ARBA" id="ARBA00022679"/>
    </source>
</evidence>
<organism evidence="6 7">
    <name type="scientific">Polynucleobacter cosmopolitanus</name>
    <dbReference type="NCBI Taxonomy" id="351345"/>
    <lineage>
        <taxon>Bacteria</taxon>
        <taxon>Pseudomonadati</taxon>
        <taxon>Pseudomonadota</taxon>
        <taxon>Betaproteobacteria</taxon>
        <taxon>Burkholderiales</taxon>
        <taxon>Burkholderiaceae</taxon>
        <taxon>Polynucleobacter</taxon>
    </lineage>
</organism>
<protein>
    <submittedName>
        <fullName evidence="6">Protein kinase</fullName>
    </submittedName>
</protein>
<sequence>MVLYKNLDSIKDIFQEGNDIDGFLIGEPIHKGGMAVLYQATKVGIDHPILIKVPRIGRDQPVESLIGFETELNIMSAINSPFVPRVFGTGDMATKPYIAMEHLNGTPLDKIIEAEGGRLNDIEKVIEIVSNIAAAIGSLHAQDVIHLDIKPENILVQPNSKIALIDFGLAHHARFPDLLLEAMIKGIGSAPYISPEQIMGIRNDWRSDIFSIGVLLYEMLTGEHPFGAPSSINGLRKRMWSEPLPPRALRKEIPPWLQEVVLRCLEPLADQRYQSAKRLGHLLKNPQSIQLTERSEKIFPNSPWANFKRWIKAAGYQPSECPRPSNAIDTAPVLIVAIDTRQHDEVLRSKMQNAAQHLLQGYPESRIICLSTIFSTPTFEGNEETQTASGIVRNHLAQLMEWAQPLNMPTERVSFHVLEAIDPATRIIEFANDNHASMIMIGASHKIPNKVAPWRSSMTKIVEEASCSVHIVRS</sequence>
<dbReference type="Proteomes" id="UP000215188">
    <property type="component" value="Unassembled WGS sequence"/>
</dbReference>
<name>A0A229FWK1_9BURK</name>
<dbReference type="InterPro" id="IPR008271">
    <property type="entry name" value="Ser/Thr_kinase_AS"/>
</dbReference>
<keyword evidence="7" id="KW-1185">Reference proteome</keyword>
<reference evidence="6 7" key="1">
    <citation type="submission" date="2017-06" db="EMBL/GenBank/DDBJ databases">
        <title>Reclassification of a Polynucleobacter cosmopolitanus strain isolated from tropical Lake Victoria as Polynucleobacter victoriensis comb. nov.</title>
        <authorList>
            <person name="Hahn M.W."/>
        </authorList>
    </citation>
    <scope>NUCLEOTIDE SEQUENCE [LARGE SCALE GENOMIC DNA]</scope>
    <source>
        <strain evidence="6 7">MWH-MoIso2</strain>
    </source>
</reference>
<dbReference type="PANTHER" id="PTHR43289">
    <property type="entry name" value="MITOGEN-ACTIVATED PROTEIN KINASE KINASE KINASE 20-RELATED"/>
    <property type="match status" value="1"/>
</dbReference>
<dbReference type="PANTHER" id="PTHR43289:SF34">
    <property type="entry name" value="SERINE_THREONINE-PROTEIN KINASE YBDM-RELATED"/>
    <property type="match status" value="1"/>
</dbReference>
<dbReference type="SUPFAM" id="SSF56112">
    <property type="entry name" value="Protein kinase-like (PK-like)"/>
    <property type="match status" value="1"/>
</dbReference>
<feature type="domain" description="Protein kinase" evidence="5">
    <location>
        <begin position="23"/>
        <end position="284"/>
    </location>
</feature>
<evidence type="ECO:0000256" key="2">
    <source>
        <dbReference type="ARBA" id="ARBA00022741"/>
    </source>
</evidence>
<dbReference type="OrthoDB" id="9791419at2"/>
<dbReference type="PROSITE" id="PS50011">
    <property type="entry name" value="PROTEIN_KINASE_DOM"/>
    <property type="match status" value="1"/>
</dbReference>
<gene>
    <name evidence="6" type="ORF">AOC33_04690</name>
</gene>
<dbReference type="Gene3D" id="1.10.510.10">
    <property type="entry name" value="Transferase(Phosphotransferase) domain 1"/>
    <property type="match status" value="1"/>
</dbReference>
<dbReference type="InterPro" id="IPR011009">
    <property type="entry name" value="Kinase-like_dom_sf"/>
</dbReference>
<dbReference type="GO" id="GO:0004674">
    <property type="term" value="F:protein serine/threonine kinase activity"/>
    <property type="evidence" value="ECO:0007669"/>
    <property type="project" value="TreeGrafter"/>
</dbReference>
<dbReference type="PROSITE" id="PS00108">
    <property type="entry name" value="PROTEIN_KINASE_ST"/>
    <property type="match status" value="1"/>
</dbReference>